<evidence type="ECO:0000259" key="5">
    <source>
        <dbReference type="SMART" id="SM00387"/>
    </source>
</evidence>
<name>A0ABP6URU5_9ACTN</name>
<evidence type="ECO:0000256" key="3">
    <source>
        <dbReference type="ARBA" id="ARBA00023012"/>
    </source>
</evidence>
<dbReference type="EMBL" id="BAABBB010000003">
    <property type="protein sequence ID" value="GAA3517915.1"/>
    <property type="molecule type" value="Genomic_DNA"/>
</dbReference>
<dbReference type="PANTHER" id="PTHR24421">
    <property type="entry name" value="NITRATE/NITRITE SENSOR PROTEIN NARX-RELATED"/>
    <property type="match status" value="1"/>
</dbReference>
<proteinExistence type="predicted"/>
<dbReference type="Pfam" id="PF02518">
    <property type="entry name" value="HATPase_c"/>
    <property type="match status" value="1"/>
</dbReference>
<keyword evidence="3" id="KW-0902">Two-component regulatory system</keyword>
<feature type="domain" description="Histidine kinase/HSP90-like ATPase" evidence="5">
    <location>
        <begin position="428"/>
        <end position="517"/>
    </location>
</feature>
<accession>A0ABP6URU5</accession>
<organism evidence="6 7">
    <name type="scientific">Nocardioides daeguensis</name>
    <dbReference type="NCBI Taxonomy" id="908359"/>
    <lineage>
        <taxon>Bacteria</taxon>
        <taxon>Bacillati</taxon>
        <taxon>Actinomycetota</taxon>
        <taxon>Actinomycetes</taxon>
        <taxon>Propionibacteriales</taxon>
        <taxon>Nocardioidaceae</taxon>
        <taxon>Nocardioides</taxon>
    </lineage>
</organism>
<dbReference type="InterPro" id="IPR003018">
    <property type="entry name" value="GAF"/>
</dbReference>
<dbReference type="SMART" id="SM00065">
    <property type="entry name" value="GAF"/>
    <property type="match status" value="1"/>
</dbReference>
<dbReference type="SMART" id="SM00387">
    <property type="entry name" value="HATPase_c"/>
    <property type="match status" value="1"/>
</dbReference>
<dbReference type="InterPro" id="IPR003594">
    <property type="entry name" value="HATPase_dom"/>
</dbReference>
<evidence type="ECO:0000256" key="1">
    <source>
        <dbReference type="ARBA" id="ARBA00022679"/>
    </source>
</evidence>
<gene>
    <name evidence="6" type="primary">dosT</name>
    <name evidence="6" type="ORF">GCM10022263_02000</name>
</gene>
<dbReference type="InterPro" id="IPR011712">
    <property type="entry name" value="Sig_transdc_His_kin_sub3_dim/P"/>
</dbReference>
<comment type="caution">
    <text evidence="6">The sequence shown here is derived from an EMBL/GenBank/DDBJ whole genome shotgun (WGS) entry which is preliminary data.</text>
</comment>
<keyword evidence="7" id="KW-1185">Reference proteome</keyword>
<keyword evidence="1" id="KW-0808">Transferase</keyword>
<dbReference type="Pfam" id="PF07730">
    <property type="entry name" value="HisKA_3"/>
    <property type="match status" value="1"/>
</dbReference>
<evidence type="ECO:0000313" key="7">
    <source>
        <dbReference type="Proteomes" id="UP001500301"/>
    </source>
</evidence>
<dbReference type="PANTHER" id="PTHR24421:SF56">
    <property type="entry name" value="OXYGEN SENSOR HISTIDINE KINASE RESPONSE REGULATOR DOST"/>
    <property type="match status" value="1"/>
</dbReference>
<dbReference type="InterPro" id="IPR050482">
    <property type="entry name" value="Sensor_HK_TwoCompSys"/>
</dbReference>
<evidence type="ECO:0000259" key="4">
    <source>
        <dbReference type="SMART" id="SM00065"/>
    </source>
</evidence>
<protein>
    <submittedName>
        <fullName evidence="6">Two-component system sensor histidine kinase DosT</fullName>
    </submittedName>
</protein>
<dbReference type="GO" id="GO:0016301">
    <property type="term" value="F:kinase activity"/>
    <property type="evidence" value="ECO:0007669"/>
    <property type="project" value="UniProtKB-KW"/>
</dbReference>
<keyword evidence="2 6" id="KW-0418">Kinase</keyword>
<dbReference type="RefSeq" id="WP_218235108.1">
    <property type="nucleotide sequence ID" value="NZ_BAABBB010000003.1"/>
</dbReference>
<dbReference type="Proteomes" id="UP001500301">
    <property type="component" value="Unassembled WGS sequence"/>
</dbReference>
<evidence type="ECO:0000256" key="2">
    <source>
        <dbReference type="ARBA" id="ARBA00022777"/>
    </source>
</evidence>
<dbReference type="CDD" id="cd16917">
    <property type="entry name" value="HATPase_UhpB-NarQ-NarX-like"/>
    <property type="match status" value="1"/>
</dbReference>
<evidence type="ECO:0000313" key="6">
    <source>
        <dbReference type="EMBL" id="GAA3517915.1"/>
    </source>
</evidence>
<reference evidence="7" key="1">
    <citation type="journal article" date="2019" name="Int. J. Syst. Evol. Microbiol.">
        <title>The Global Catalogue of Microorganisms (GCM) 10K type strain sequencing project: providing services to taxonomists for standard genome sequencing and annotation.</title>
        <authorList>
            <consortium name="The Broad Institute Genomics Platform"/>
            <consortium name="The Broad Institute Genome Sequencing Center for Infectious Disease"/>
            <person name="Wu L."/>
            <person name="Ma J."/>
        </authorList>
    </citation>
    <scope>NUCLEOTIDE SEQUENCE [LARGE SCALE GENOMIC DNA]</scope>
    <source>
        <strain evidence="7">JCM 17460</strain>
    </source>
</reference>
<feature type="domain" description="GAF" evidence="4">
    <location>
        <begin position="32"/>
        <end position="179"/>
    </location>
</feature>
<sequence>MVGDDTREGASGLPAAAQALLDAMVAISSEFDPHHVLDRIVRAACDLTGARYGALGVIAPDRSLSDFVTHGLDASERAAIGDPPHGRGLLGLVIDDPRPLRLDRIQDHLASYGFPAGHPPMTTFLGVPVTVRGEVFGNLYLTEKREGLPFTAEDASLVQALARVAGFTIANALAYARTESRRTMLEAIARVTEAAGNPEGGPGPLELVASAARTAFGCDTVGVLLRTHDLHLMSASDGDGAVALRQRLTAQGPAIQAAARGDRPRRFAWGMVVPLPTRVHPPVALVAAPAPVDPDSHDLVCGFAEQAGLALDRVQALRDREALAVLTDRDRIARDLHDLVIQRLFATGMGLEGLRHQVHPPGGDRLDRLIADLDATIRDIRMTIFELQRPVGSARAKILALVDEAEEMLGFRPTLGLTGPVDTLLTSDHARHLEAVLRELLSNAARHANATELAIEVNALPTEVTLLVTDDGKGLDGDLPHSGLANAALRARELGGDLEVRDVDPHGTRVRWTVPVR</sequence>
<dbReference type="Pfam" id="PF13185">
    <property type="entry name" value="GAF_2"/>
    <property type="match status" value="1"/>
</dbReference>